<dbReference type="HOGENOM" id="CLU_003433_0_0_9"/>
<proteinExistence type="inferred from homology"/>
<dbReference type="InterPro" id="IPR015421">
    <property type="entry name" value="PyrdxlP-dep_Trfase_major"/>
</dbReference>
<dbReference type="PIRSF" id="PIRSF005572">
    <property type="entry name" value="NifS"/>
    <property type="match status" value="1"/>
</dbReference>
<keyword evidence="4" id="KW-0808">Transferase</keyword>
<dbReference type="Gene3D" id="3.90.1150.10">
    <property type="entry name" value="Aspartate Aminotransferase, domain 1"/>
    <property type="match status" value="1"/>
</dbReference>
<evidence type="ECO:0000256" key="5">
    <source>
        <dbReference type="ARBA" id="ARBA00022723"/>
    </source>
</evidence>
<dbReference type="Gene3D" id="1.10.260.50">
    <property type="match status" value="1"/>
</dbReference>
<dbReference type="InterPro" id="IPR020578">
    <property type="entry name" value="Aminotrans_V_PyrdxlP_BS"/>
</dbReference>
<dbReference type="SUPFAM" id="SSF53383">
    <property type="entry name" value="PLP-dependent transferases"/>
    <property type="match status" value="1"/>
</dbReference>
<evidence type="ECO:0000313" key="12">
    <source>
        <dbReference type="EMBL" id="AAM79388.1"/>
    </source>
</evidence>
<keyword evidence="8" id="KW-0411">Iron-sulfur</keyword>
<feature type="domain" description="Aminotransferase class V" evidence="11">
    <location>
        <begin position="2"/>
        <end position="361"/>
    </location>
</feature>
<dbReference type="InterPro" id="IPR015424">
    <property type="entry name" value="PyrdxlP-dep_Trfase"/>
</dbReference>
<evidence type="ECO:0000256" key="3">
    <source>
        <dbReference type="ARBA" id="ARBA00012239"/>
    </source>
</evidence>
<dbReference type="Pfam" id="PF00266">
    <property type="entry name" value="Aminotran_5"/>
    <property type="match status" value="1"/>
</dbReference>
<dbReference type="Proteomes" id="UP000000564">
    <property type="component" value="Chromosome"/>
</dbReference>
<dbReference type="InterPro" id="IPR000192">
    <property type="entry name" value="Aminotrans_V_dom"/>
</dbReference>
<dbReference type="FunFam" id="3.40.640.10:FF:000084">
    <property type="entry name" value="IscS-like cysteine desulfurase"/>
    <property type="match status" value="1"/>
</dbReference>
<evidence type="ECO:0000259" key="11">
    <source>
        <dbReference type="Pfam" id="PF00266"/>
    </source>
</evidence>
<reference evidence="12 13" key="1">
    <citation type="journal article" date="2002" name="Proc. Natl. Acad. Sci. U.S.A.">
        <title>Genome sequence of a serotype M3 strain of group A Streptococcus: phage-encoded toxins, the high-virulence phenotype, and clone emergence.</title>
        <authorList>
            <person name="Beres S.B."/>
            <person name="Sylva G.L."/>
            <person name="Barbian K.D."/>
            <person name="Lei B."/>
            <person name="Hoff J.S."/>
            <person name="Mammarella N.D."/>
            <person name="Liu M.Y."/>
            <person name="Smoot J.C."/>
            <person name="Porcella S.F."/>
            <person name="Parkins L.D."/>
            <person name="Campbell D.S."/>
            <person name="Smith T.M."/>
            <person name="McCormick J.K."/>
            <person name="Leung D.Y."/>
            <person name="Schlievert P.M."/>
            <person name="Musser J.M."/>
        </authorList>
    </citation>
    <scope>NUCLEOTIDE SEQUENCE [LARGE SCALE GENOMIC DNA]</scope>
    <source>
        <strain evidence="13">ATCC BAA-595 / MGAS315</strain>
    </source>
</reference>
<dbReference type="GO" id="GO:0051536">
    <property type="term" value="F:iron-sulfur cluster binding"/>
    <property type="evidence" value="ECO:0007669"/>
    <property type="project" value="UniProtKB-KW"/>
</dbReference>
<dbReference type="AlphaFoldDB" id="A0A0H2UUC3"/>
<evidence type="ECO:0000256" key="6">
    <source>
        <dbReference type="ARBA" id="ARBA00022898"/>
    </source>
</evidence>
<evidence type="ECO:0000256" key="8">
    <source>
        <dbReference type="ARBA" id="ARBA00023014"/>
    </source>
</evidence>
<gene>
    <name evidence="12" type="ordered locus">SpyM3_0781</name>
</gene>
<dbReference type="GO" id="GO:0046872">
    <property type="term" value="F:metal ion binding"/>
    <property type="evidence" value="ECO:0007669"/>
    <property type="project" value="UniProtKB-KW"/>
</dbReference>
<organism evidence="12 13">
    <name type="scientific">Streptococcus pyogenes serotype M3 (strain ATCC BAA-595 / MGAS315)</name>
    <dbReference type="NCBI Taxonomy" id="198466"/>
    <lineage>
        <taxon>Bacteria</taxon>
        <taxon>Bacillati</taxon>
        <taxon>Bacillota</taxon>
        <taxon>Bacilli</taxon>
        <taxon>Lactobacillales</taxon>
        <taxon>Streptococcaceae</taxon>
        <taxon>Streptococcus</taxon>
    </lineage>
</organism>
<dbReference type="PROSITE" id="PS00595">
    <property type="entry name" value="AA_TRANSFER_CLASS_5"/>
    <property type="match status" value="1"/>
</dbReference>
<dbReference type="EC" id="2.8.1.7" evidence="3"/>
<keyword evidence="6" id="KW-0663">Pyridoxal phosphate</keyword>
<dbReference type="EMBL" id="AE014074">
    <property type="protein sequence ID" value="AAM79388.1"/>
    <property type="molecule type" value="Genomic_DNA"/>
</dbReference>
<evidence type="ECO:0000256" key="7">
    <source>
        <dbReference type="ARBA" id="ARBA00023004"/>
    </source>
</evidence>
<evidence type="ECO:0000256" key="9">
    <source>
        <dbReference type="ARBA" id="ARBA00050776"/>
    </source>
</evidence>
<protein>
    <recommendedName>
        <fullName evidence="3">cysteine desulfurase</fullName>
        <ecNumber evidence="3">2.8.1.7</ecNumber>
    </recommendedName>
</protein>
<dbReference type="Gene3D" id="3.40.640.10">
    <property type="entry name" value="Type I PLP-dependent aspartate aminotransferase-like (Major domain)"/>
    <property type="match status" value="1"/>
</dbReference>
<evidence type="ECO:0000256" key="1">
    <source>
        <dbReference type="ARBA" id="ARBA00001933"/>
    </source>
</evidence>
<dbReference type="RefSeq" id="WP_002989829.1">
    <property type="nucleotide sequence ID" value="NC_004070.1"/>
</dbReference>
<keyword evidence="5" id="KW-0479">Metal-binding</keyword>
<dbReference type="GO" id="GO:0031071">
    <property type="term" value="F:cysteine desulfurase activity"/>
    <property type="evidence" value="ECO:0007669"/>
    <property type="project" value="UniProtKB-EC"/>
</dbReference>
<sequence length="375" mass="40760">MTYFDNAATTPLSPNVIRAMTAAMQDNFGNPSSIHFYGRRANKILRECRQAIARNLGASEQQIIVTSGGTESNNMAIKGYALAHQAKGKHLITTTIEHHSVLHTMAYLEERFGFEVTYLPCQNGQINLSDLKQALRDDTILVSIMYANNETGDLLPIKDIGNLLKDHQAAFHVDAVQAVGKLKIIPSELGIDFLSASAHKFHGPKGCGFLYSNGQPIDPLLHGGDQEGKRRASTENMLGIIGMAQALTDAMTCLDQSTDHIISLRHHLISLLEGLPYYINQGTHYLPHVLNIGFLGYQNTILLTQLDLAGIAVSTGSACTAGAVNPSHVLAAYYGDDSSRLKESIRISFSDQNSIEDVNQLAQTLKNILGGTDGF</sequence>
<evidence type="ECO:0000256" key="2">
    <source>
        <dbReference type="ARBA" id="ARBA00006490"/>
    </source>
</evidence>
<dbReference type="PANTHER" id="PTHR11601:SF34">
    <property type="entry name" value="CYSTEINE DESULFURASE"/>
    <property type="match status" value="1"/>
</dbReference>
<dbReference type="KEGG" id="spg:SpyM3_0781"/>
<comment type="catalytic activity">
    <reaction evidence="9">
        <text>(sulfur carrier)-H + L-cysteine = (sulfur carrier)-SH + L-alanine</text>
        <dbReference type="Rhea" id="RHEA:43892"/>
        <dbReference type="Rhea" id="RHEA-COMP:14737"/>
        <dbReference type="Rhea" id="RHEA-COMP:14739"/>
        <dbReference type="ChEBI" id="CHEBI:29917"/>
        <dbReference type="ChEBI" id="CHEBI:35235"/>
        <dbReference type="ChEBI" id="CHEBI:57972"/>
        <dbReference type="ChEBI" id="CHEBI:64428"/>
        <dbReference type="EC" id="2.8.1.7"/>
    </reaction>
</comment>
<name>A0A0H2UUC3_STRP3</name>
<accession>A0A0H2UUC3</accession>
<evidence type="ECO:0000256" key="4">
    <source>
        <dbReference type="ARBA" id="ARBA00022679"/>
    </source>
</evidence>
<dbReference type="PANTHER" id="PTHR11601">
    <property type="entry name" value="CYSTEINE DESULFURYLASE FAMILY MEMBER"/>
    <property type="match status" value="1"/>
</dbReference>
<evidence type="ECO:0000313" key="13">
    <source>
        <dbReference type="Proteomes" id="UP000000564"/>
    </source>
</evidence>
<dbReference type="InterPro" id="IPR016454">
    <property type="entry name" value="Cysteine_dSase"/>
</dbReference>
<comment type="cofactor">
    <cofactor evidence="1 10">
        <name>pyridoxal 5'-phosphate</name>
        <dbReference type="ChEBI" id="CHEBI:597326"/>
    </cofactor>
</comment>
<keyword evidence="7" id="KW-0408">Iron</keyword>
<dbReference type="InterPro" id="IPR015422">
    <property type="entry name" value="PyrdxlP-dep_Trfase_small"/>
</dbReference>
<comment type="similarity">
    <text evidence="2">Belongs to the class-V pyridoxal-phosphate-dependent aminotransferase family. NifS/IscS subfamily.</text>
</comment>
<evidence type="ECO:0000256" key="10">
    <source>
        <dbReference type="RuleBase" id="RU004504"/>
    </source>
</evidence>